<dbReference type="InterPro" id="IPR002686">
    <property type="entry name" value="Transposase_17"/>
</dbReference>
<dbReference type="GO" id="GO:0043565">
    <property type="term" value="F:sequence-specific DNA binding"/>
    <property type="evidence" value="ECO:0007669"/>
    <property type="project" value="TreeGrafter"/>
</dbReference>
<gene>
    <name evidence="2" type="ORF">C1S65_25765</name>
</gene>
<dbReference type="InterPro" id="IPR036515">
    <property type="entry name" value="Transposase_17_sf"/>
</dbReference>
<dbReference type="GO" id="GO:0006313">
    <property type="term" value="P:DNA transposition"/>
    <property type="evidence" value="ECO:0007669"/>
    <property type="project" value="InterPro"/>
</dbReference>
<dbReference type="InterPro" id="IPR052715">
    <property type="entry name" value="RAYT_transposase"/>
</dbReference>
<reference evidence="2 3" key="1">
    <citation type="submission" date="2018-06" db="EMBL/GenBank/DDBJ databases">
        <title>The genome of Pseudomonas putida NX-1, a lignin degrader.</title>
        <authorList>
            <person name="Xu Z."/>
        </authorList>
    </citation>
    <scope>NUCLEOTIDE SEQUENCE [LARGE SCALE GENOMIC DNA]</scope>
    <source>
        <strain evidence="2 3">NX-1</strain>
    </source>
</reference>
<dbReference type="Pfam" id="PF01797">
    <property type="entry name" value="Y1_Tnp"/>
    <property type="match status" value="1"/>
</dbReference>
<dbReference type="Gene3D" id="3.30.70.1290">
    <property type="entry name" value="Transposase IS200-like"/>
    <property type="match status" value="1"/>
</dbReference>
<dbReference type="EMBL" id="CP030750">
    <property type="protein sequence ID" value="AXA27357.1"/>
    <property type="molecule type" value="Genomic_DNA"/>
</dbReference>
<dbReference type="PANTHER" id="PTHR36966">
    <property type="entry name" value="REP-ASSOCIATED TYROSINE TRANSPOSASE"/>
    <property type="match status" value="1"/>
</dbReference>
<accession>A0AAD0LAA1</accession>
<dbReference type="SUPFAM" id="SSF143422">
    <property type="entry name" value="Transposase IS200-like"/>
    <property type="match status" value="1"/>
</dbReference>
<organism evidence="2 3">
    <name type="scientific">Pseudomonas putida</name>
    <name type="common">Arthrobacter siderocapsulatus</name>
    <dbReference type="NCBI Taxonomy" id="303"/>
    <lineage>
        <taxon>Bacteria</taxon>
        <taxon>Pseudomonadati</taxon>
        <taxon>Pseudomonadota</taxon>
        <taxon>Gammaproteobacteria</taxon>
        <taxon>Pseudomonadales</taxon>
        <taxon>Pseudomonadaceae</taxon>
        <taxon>Pseudomonas</taxon>
    </lineage>
</organism>
<evidence type="ECO:0000313" key="3">
    <source>
        <dbReference type="Proteomes" id="UP000251617"/>
    </source>
</evidence>
<protein>
    <submittedName>
        <fullName evidence="2">Transposase</fullName>
    </submittedName>
</protein>
<feature type="domain" description="Transposase IS200-like" evidence="1">
    <location>
        <begin position="16"/>
        <end position="130"/>
    </location>
</feature>
<dbReference type="SMART" id="SM01321">
    <property type="entry name" value="Y1_Tnp"/>
    <property type="match status" value="1"/>
</dbReference>
<dbReference type="RefSeq" id="WP_112899466.1">
    <property type="nucleotide sequence ID" value="NZ_CP030750.1"/>
</dbReference>
<evidence type="ECO:0000259" key="1">
    <source>
        <dbReference type="SMART" id="SM01321"/>
    </source>
</evidence>
<dbReference type="PANTHER" id="PTHR36966:SF1">
    <property type="entry name" value="REP-ASSOCIATED TYROSINE TRANSPOSASE"/>
    <property type="match status" value="1"/>
</dbReference>
<dbReference type="AlphaFoldDB" id="A0AAD0LAA1"/>
<dbReference type="Proteomes" id="UP000251617">
    <property type="component" value="Chromosome"/>
</dbReference>
<name>A0AAD0LAA1_PSEPU</name>
<proteinExistence type="predicted"/>
<dbReference type="NCBIfam" id="NF047646">
    <property type="entry name" value="REP_Tyr_transpos"/>
    <property type="match status" value="1"/>
</dbReference>
<evidence type="ECO:0000313" key="2">
    <source>
        <dbReference type="EMBL" id="AXA27357.1"/>
    </source>
</evidence>
<sequence length="151" mass="17538">MPLAHSHRLRRGRCSEPGRCYLLTAVTHERQPLFHDLRSARLVVKQLRQSDQENASRTLAWVLMPDHLHWLIELRGVTLGSLMRRFKSRSAITLRKAGVRHVPIWQPGYHDAALRKEEDVLQAARYIIANPLRAGLVSSVREYPHWDAVWL</sequence>
<dbReference type="GO" id="GO:0004803">
    <property type="term" value="F:transposase activity"/>
    <property type="evidence" value="ECO:0007669"/>
    <property type="project" value="InterPro"/>
</dbReference>